<sequence length="821" mass="95659">MRNKFDIPGRSGIMLGYARDRRGYQIYDIKNRIIIEKRSIKFNESLKGSTYLGKTKVETWNIDSLFESTPDIKEFGHKTKVNHLEISAEPAANENNYSIPFETLDDATNTVIGQIETPVDQMNNGVNQIPVRRSERLKAKQMSTNLACNVLNSYLEDKNSADWQNWEFSMKNELDSLNKHKVWEIVDRLAKTKLVKSKLVYSMKQSDNGETKYKARLVAAGFNQIKNQDYLESYSPVVNIESFRFLIALASKLNLMVRFFDVKTAYLYSDIEETVYMLPPPGFERLVGDEKLLTYDGNPREWLNFWTEFQKIHEDASIDERHKYQYLIQSTVPGSTPREIVESFPATAENYKKAVEYIKERFRKESVLAQVYIKDSLQLVISKNMCELSTLYDKLQTRIRSLDSLGLTKDKYADILFPLVESTLPIDIVKMWDRQRHLVQDIQVLRLQGANIPCSNTQVLFHAESFGLYYRIVLDTARSKLGTFVQNRVREIRSLTSPTVLRHVPESLNDADLVSRGCSGEQLLQEKWWGEPSWLSENEESWPKSEDDPDEDLVSSEKRKTIVNNLTKSYENVDWYYKYVSSVRKIVRMLAWIFRFYNKLRKSASDSSKTLSVSELEKAEISLMLLIQKESFKDVNDDKIKKLIPIIDYNDLIRSKTNFSNRDNTNDFKFPIILPSDHTVVKSLIMNDHNNLLHAGTFMLMSHLREKYWIIKTRRTIRNCIRKCINYQRFKVKKCEVPKDRVRDATAFEILGVDLAGHLYLRKGPMDYIVLYTCAVHRAIHLELITSLTTEIFLQSLRRFITRRGRPTTIYFDNGTNFKAA</sequence>
<dbReference type="Pfam" id="PF03564">
    <property type="entry name" value="DUF1759"/>
    <property type="match status" value="1"/>
</dbReference>
<dbReference type="InterPro" id="IPR012337">
    <property type="entry name" value="RNaseH-like_sf"/>
</dbReference>
<organism evidence="2 3">
    <name type="scientific">Araneus ventricosus</name>
    <name type="common">Orbweaver spider</name>
    <name type="synonym">Epeira ventricosa</name>
    <dbReference type="NCBI Taxonomy" id="182803"/>
    <lineage>
        <taxon>Eukaryota</taxon>
        <taxon>Metazoa</taxon>
        <taxon>Ecdysozoa</taxon>
        <taxon>Arthropoda</taxon>
        <taxon>Chelicerata</taxon>
        <taxon>Arachnida</taxon>
        <taxon>Araneae</taxon>
        <taxon>Araneomorphae</taxon>
        <taxon>Entelegynae</taxon>
        <taxon>Araneoidea</taxon>
        <taxon>Araneidae</taxon>
        <taxon>Araneus</taxon>
    </lineage>
</organism>
<feature type="domain" description="Integrase catalytic" evidence="1">
    <location>
        <begin position="734"/>
        <end position="821"/>
    </location>
</feature>
<dbReference type="OrthoDB" id="5864015at2759"/>
<proteinExistence type="predicted"/>
<keyword evidence="3" id="KW-1185">Reference proteome</keyword>
<dbReference type="InterPro" id="IPR057670">
    <property type="entry name" value="SH3_retrovirus"/>
</dbReference>
<dbReference type="PANTHER" id="PTHR47331">
    <property type="entry name" value="PHD-TYPE DOMAIN-CONTAINING PROTEIN"/>
    <property type="match status" value="1"/>
</dbReference>
<dbReference type="Pfam" id="PF17921">
    <property type="entry name" value="Integrase_H2C2"/>
    <property type="match status" value="1"/>
</dbReference>
<dbReference type="GO" id="GO:0015074">
    <property type="term" value="P:DNA integration"/>
    <property type="evidence" value="ECO:0007669"/>
    <property type="project" value="InterPro"/>
</dbReference>
<evidence type="ECO:0000259" key="1">
    <source>
        <dbReference type="PROSITE" id="PS50994"/>
    </source>
</evidence>
<dbReference type="SUPFAM" id="SSF53098">
    <property type="entry name" value="Ribonuclease H-like"/>
    <property type="match status" value="1"/>
</dbReference>
<dbReference type="InterPro" id="IPR036397">
    <property type="entry name" value="RNaseH_sf"/>
</dbReference>
<dbReference type="EMBL" id="BGPR01001478">
    <property type="protein sequence ID" value="GBM54905.1"/>
    <property type="molecule type" value="Genomic_DNA"/>
</dbReference>
<protein>
    <submittedName>
        <fullName evidence="2">Retrovirus-related Pol polyprotein from transposon TNT 1-94</fullName>
    </submittedName>
</protein>
<dbReference type="Gene3D" id="3.30.420.10">
    <property type="entry name" value="Ribonuclease H-like superfamily/Ribonuclease H"/>
    <property type="match status" value="1"/>
</dbReference>
<evidence type="ECO:0000313" key="2">
    <source>
        <dbReference type="EMBL" id="GBM54905.1"/>
    </source>
</evidence>
<dbReference type="AlphaFoldDB" id="A0A4Y2GQ23"/>
<dbReference type="InterPro" id="IPR041588">
    <property type="entry name" value="Integrase_H2C2"/>
</dbReference>
<dbReference type="Proteomes" id="UP000499080">
    <property type="component" value="Unassembled WGS sequence"/>
</dbReference>
<evidence type="ECO:0000313" key="3">
    <source>
        <dbReference type="Proteomes" id="UP000499080"/>
    </source>
</evidence>
<dbReference type="GO" id="GO:0003676">
    <property type="term" value="F:nucleic acid binding"/>
    <property type="evidence" value="ECO:0007669"/>
    <property type="project" value="InterPro"/>
</dbReference>
<dbReference type="InterPro" id="IPR005312">
    <property type="entry name" value="DUF1759"/>
</dbReference>
<gene>
    <name evidence="2" type="primary">POLX_1445</name>
    <name evidence="2" type="ORF">AVEN_77816_1</name>
</gene>
<accession>A0A4Y2GQ23</accession>
<name>A0A4Y2GQ23_ARAVE</name>
<dbReference type="InterPro" id="IPR013103">
    <property type="entry name" value="RVT_2"/>
</dbReference>
<dbReference type="Pfam" id="PF25597">
    <property type="entry name" value="SH3_retrovirus"/>
    <property type="match status" value="1"/>
</dbReference>
<reference evidence="2 3" key="1">
    <citation type="journal article" date="2019" name="Sci. Rep.">
        <title>Orb-weaving spider Araneus ventricosus genome elucidates the spidroin gene catalogue.</title>
        <authorList>
            <person name="Kono N."/>
            <person name="Nakamura H."/>
            <person name="Ohtoshi R."/>
            <person name="Moran D.A.P."/>
            <person name="Shinohara A."/>
            <person name="Yoshida Y."/>
            <person name="Fujiwara M."/>
            <person name="Mori M."/>
            <person name="Tomita M."/>
            <person name="Arakawa K."/>
        </authorList>
    </citation>
    <scope>NUCLEOTIDE SEQUENCE [LARGE SCALE GENOMIC DNA]</scope>
</reference>
<comment type="caution">
    <text evidence="2">The sequence shown here is derived from an EMBL/GenBank/DDBJ whole genome shotgun (WGS) entry which is preliminary data.</text>
</comment>
<dbReference type="InterPro" id="IPR001584">
    <property type="entry name" value="Integrase_cat-core"/>
</dbReference>
<dbReference type="PROSITE" id="PS50994">
    <property type="entry name" value="INTEGRASE"/>
    <property type="match status" value="1"/>
</dbReference>
<dbReference type="Pfam" id="PF07727">
    <property type="entry name" value="RVT_2"/>
    <property type="match status" value="1"/>
</dbReference>